<reference evidence="11" key="1">
    <citation type="journal article" date="2020" name="mSystems">
        <title>Genome- and Community-Level Interaction Insights into Carbon Utilization and Element Cycling Functions of Hydrothermarchaeota in Hydrothermal Sediment.</title>
        <authorList>
            <person name="Zhou Z."/>
            <person name="Liu Y."/>
            <person name="Xu W."/>
            <person name="Pan J."/>
            <person name="Luo Z.H."/>
            <person name="Li M."/>
        </authorList>
    </citation>
    <scope>NUCLEOTIDE SEQUENCE [LARGE SCALE GENOMIC DNA]</scope>
    <source>
        <strain evidence="11">SpSt-783</strain>
    </source>
</reference>
<dbReference type="CDD" id="cd01878">
    <property type="entry name" value="HflX"/>
    <property type="match status" value="1"/>
</dbReference>
<dbReference type="InterPro" id="IPR016496">
    <property type="entry name" value="GTPase_HflX"/>
</dbReference>
<evidence type="ECO:0000256" key="3">
    <source>
        <dbReference type="ARBA" id="ARBA00022741"/>
    </source>
</evidence>
<keyword evidence="5 6" id="KW-0342">GTP-binding</keyword>
<feature type="binding site" evidence="7">
    <location>
        <begin position="201"/>
        <end position="208"/>
    </location>
    <ligand>
        <name>GTP</name>
        <dbReference type="ChEBI" id="CHEBI:37565"/>
    </ligand>
</feature>
<dbReference type="PANTHER" id="PTHR10229">
    <property type="entry name" value="GTP-BINDING PROTEIN HFLX"/>
    <property type="match status" value="1"/>
</dbReference>
<comment type="subcellular location">
    <subcellularLocation>
        <location evidence="6">Cytoplasm</location>
    </subcellularLocation>
    <text evidence="6">May associate with membranes.</text>
</comment>
<feature type="binding site" evidence="8">
    <location>
        <position position="208"/>
    </location>
    <ligand>
        <name>Mg(2+)</name>
        <dbReference type="ChEBI" id="CHEBI:18420"/>
    </ligand>
</feature>
<comment type="function">
    <text evidence="6">GTPase that associates with the 50S ribosomal subunit and may have a role during protein synthesis or ribosome biogenesis.</text>
</comment>
<keyword evidence="9" id="KW-0175">Coiled coil</keyword>
<dbReference type="SUPFAM" id="SSF52540">
    <property type="entry name" value="P-loop containing nucleoside triphosphate hydrolases"/>
    <property type="match status" value="1"/>
</dbReference>
<gene>
    <name evidence="6 11" type="primary">hflX</name>
    <name evidence="11" type="ORF">ENV70_04435</name>
</gene>
<evidence type="ECO:0000256" key="1">
    <source>
        <dbReference type="ARBA" id="ARBA00022490"/>
    </source>
</evidence>
<feature type="domain" description="Hflx-type G" evidence="10">
    <location>
        <begin position="195"/>
        <end position="358"/>
    </location>
</feature>
<evidence type="ECO:0000256" key="4">
    <source>
        <dbReference type="ARBA" id="ARBA00022842"/>
    </source>
</evidence>
<keyword evidence="4 8" id="KW-0460">Magnesium</keyword>
<keyword evidence="1 6" id="KW-0963">Cytoplasm</keyword>
<organism evidence="11">
    <name type="scientific">candidate division WOR-3 bacterium</name>
    <dbReference type="NCBI Taxonomy" id="2052148"/>
    <lineage>
        <taxon>Bacteria</taxon>
        <taxon>Bacteria division WOR-3</taxon>
    </lineage>
</organism>
<dbReference type="Pfam" id="PF13167">
    <property type="entry name" value="GTP-bdg_N"/>
    <property type="match status" value="1"/>
</dbReference>
<dbReference type="InterPro" id="IPR006073">
    <property type="entry name" value="GTP-bd"/>
</dbReference>
<dbReference type="EMBL" id="DTHJ01000089">
    <property type="protein sequence ID" value="HHS62847.1"/>
    <property type="molecule type" value="Genomic_DNA"/>
</dbReference>
<evidence type="ECO:0000256" key="6">
    <source>
        <dbReference type="HAMAP-Rule" id="MF_00900"/>
    </source>
</evidence>
<dbReference type="Pfam" id="PF16360">
    <property type="entry name" value="GTP-bdg_M"/>
    <property type="match status" value="1"/>
</dbReference>
<evidence type="ECO:0000256" key="8">
    <source>
        <dbReference type="PIRSR" id="PIRSR006809-2"/>
    </source>
</evidence>
<feature type="binding site" evidence="7">
    <location>
        <begin position="248"/>
        <end position="251"/>
    </location>
    <ligand>
        <name>GTP</name>
        <dbReference type="ChEBI" id="CHEBI:37565"/>
    </ligand>
</feature>
<dbReference type="GO" id="GO:0005737">
    <property type="term" value="C:cytoplasm"/>
    <property type="evidence" value="ECO:0007669"/>
    <property type="project" value="UniProtKB-SubCell"/>
</dbReference>
<comment type="caution">
    <text evidence="11">The sequence shown here is derived from an EMBL/GenBank/DDBJ whole genome shotgun (WGS) entry which is preliminary data.</text>
</comment>
<dbReference type="InterPro" id="IPR042108">
    <property type="entry name" value="GTPase_HflX_N_sf"/>
</dbReference>
<feature type="binding site" evidence="8">
    <location>
        <position position="228"/>
    </location>
    <ligand>
        <name>Mg(2+)</name>
        <dbReference type="ChEBI" id="CHEBI:18420"/>
    </ligand>
</feature>
<feature type="binding site" evidence="7">
    <location>
        <begin position="314"/>
        <end position="317"/>
    </location>
    <ligand>
        <name>GTP</name>
        <dbReference type="ChEBI" id="CHEBI:37565"/>
    </ligand>
</feature>
<dbReference type="PANTHER" id="PTHR10229:SF0">
    <property type="entry name" value="GTP-BINDING PROTEIN 6-RELATED"/>
    <property type="match status" value="1"/>
</dbReference>
<dbReference type="Gene3D" id="3.40.50.300">
    <property type="entry name" value="P-loop containing nucleotide triphosphate hydrolases"/>
    <property type="match status" value="1"/>
</dbReference>
<dbReference type="InterPro" id="IPR032305">
    <property type="entry name" value="GTP-bd_M"/>
</dbReference>
<dbReference type="NCBIfam" id="TIGR03156">
    <property type="entry name" value="GTP_HflX"/>
    <property type="match status" value="1"/>
</dbReference>
<dbReference type="InterPro" id="IPR025121">
    <property type="entry name" value="GTPase_HflX_N"/>
</dbReference>
<feature type="binding site" evidence="7">
    <location>
        <begin position="226"/>
        <end position="230"/>
    </location>
    <ligand>
        <name>GTP</name>
        <dbReference type="ChEBI" id="CHEBI:37565"/>
    </ligand>
</feature>
<dbReference type="GO" id="GO:0003924">
    <property type="term" value="F:GTPase activity"/>
    <property type="evidence" value="ECO:0007669"/>
    <property type="project" value="UniProtKB-UniRule"/>
</dbReference>
<feature type="binding site" evidence="7">
    <location>
        <begin position="338"/>
        <end position="340"/>
    </location>
    <ligand>
        <name>GTP</name>
        <dbReference type="ChEBI" id="CHEBI:37565"/>
    </ligand>
</feature>
<dbReference type="InterPro" id="IPR030394">
    <property type="entry name" value="G_HFLX_dom"/>
</dbReference>
<keyword evidence="2 8" id="KW-0479">Metal-binding</keyword>
<evidence type="ECO:0000256" key="2">
    <source>
        <dbReference type="ARBA" id="ARBA00022723"/>
    </source>
</evidence>
<protein>
    <recommendedName>
        <fullName evidence="6">GTPase HflX</fullName>
    </recommendedName>
    <alternativeName>
        <fullName evidence="6">GTP-binding protein HflX</fullName>
    </alternativeName>
</protein>
<sequence length="358" mass="40611">MEKRERAFLIGVSDGKIKRWELIQSLEELANLARTAGGEVVESFIQIRDKFSPALLIGKGKAKELGKLAADYKIDLLIFDTELSGVQIRNIETETNVRVIDRTTLILDIFAKHARTREAKLQVEMAQLEYRLPRLTGKGLELSRLGGGIGTRGPGEKKLEVDRRRIKERIAVLKKELKKIELSKQVQRKQRRDFYKICTVGYTNAGKSSLVNALTKSDLLTADYLFSTLDSNTSILFLPPNHKVLLSDTVGFLKKLPHSLIASFRATLAEVLEAELLLHIVDATEEDIELKINIVEGVLKEIGADTKPKVMVFNKLDRIFNEEIVRLRERYPDVLFVSAKEGTGIKELKEYLRKYFFG</sequence>
<evidence type="ECO:0000256" key="5">
    <source>
        <dbReference type="ARBA" id="ARBA00023134"/>
    </source>
</evidence>
<feature type="coiled-coil region" evidence="9">
    <location>
        <begin position="156"/>
        <end position="190"/>
    </location>
</feature>
<evidence type="ECO:0000259" key="10">
    <source>
        <dbReference type="PROSITE" id="PS51705"/>
    </source>
</evidence>
<dbReference type="Gene3D" id="6.10.250.2860">
    <property type="match status" value="1"/>
</dbReference>
<dbReference type="Pfam" id="PF01926">
    <property type="entry name" value="MMR_HSR1"/>
    <property type="match status" value="1"/>
</dbReference>
<dbReference type="GO" id="GO:0046872">
    <property type="term" value="F:metal ion binding"/>
    <property type="evidence" value="ECO:0007669"/>
    <property type="project" value="UniProtKB-KW"/>
</dbReference>
<accession>A0A7C6EJ59</accession>
<name>A0A7C6EJ59_UNCW3</name>
<keyword evidence="3 6" id="KW-0547">Nucleotide-binding</keyword>
<comment type="subunit">
    <text evidence="6">Monomer. Associates with the 50S ribosomal subunit.</text>
</comment>
<dbReference type="AlphaFoldDB" id="A0A7C6EJ59"/>
<dbReference type="HAMAP" id="MF_00900">
    <property type="entry name" value="GTPase_HflX"/>
    <property type="match status" value="1"/>
</dbReference>
<dbReference type="PIRSF" id="PIRSF006809">
    <property type="entry name" value="GTP-binding_hflX_prd"/>
    <property type="match status" value="1"/>
</dbReference>
<dbReference type="GO" id="GO:0005525">
    <property type="term" value="F:GTP binding"/>
    <property type="evidence" value="ECO:0007669"/>
    <property type="project" value="UniProtKB-UniRule"/>
</dbReference>
<dbReference type="Gene3D" id="3.40.50.11060">
    <property type="entry name" value="GTPase HflX, N-terminal domain"/>
    <property type="match status" value="1"/>
</dbReference>
<dbReference type="PROSITE" id="PS51705">
    <property type="entry name" value="G_HFLX"/>
    <property type="match status" value="1"/>
</dbReference>
<comment type="cofactor">
    <cofactor evidence="8">
        <name>Mg(2+)</name>
        <dbReference type="ChEBI" id="CHEBI:18420"/>
    </cofactor>
</comment>
<dbReference type="InterPro" id="IPR027417">
    <property type="entry name" value="P-loop_NTPase"/>
</dbReference>
<comment type="similarity">
    <text evidence="6">Belongs to the TRAFAC class OBG-HflX-like GTPase superfamily. HflX GTPase family.</text>
</comment>
<evidence type="ECO:0000256" key="9">
    <source>
        <dbReference type="SAM" id="Coils"/>
    </source>
</evidence>
<dbReference type="FunFam" id="3.40.50.11060:FF:000001">
    <property type="entry name" value="GTPase HflX"/>
    <property type="match status" value="1"/>
</dbReference>
<evidence type="ECO:0000313" key="11">
    <source>
        <dbReference type="EMBL" id="HHS62847.1"/>
    </source>
</evidence>
<evidence type="ECO:0000256" key="7">
    <source>
        <dbReference type="PIRSR" id="PIRSR006809-1"/>
    </source>
</evidence>
<proteinExistence type="inferred from homology"/>
<dbReference type="PRINTS" id="PR00326">
    <property type="entry name" value="GTP1OBG"/>
</dbReference>
<dbReference type="GO" id="GO:0043022">
    <property type="term" value="F:ribosome binding"/>
    <property type="evidence" value="ECO:0007669"/>
    <property type="project" value="TreeGrafter"/>
</dbReference>